<organism evidence="1 2">
    <name type="scientific">Gossypium mustelinum</name>
    <name type="common">Cotton</name>
    <name type="synonym">Gossypium caicoense</name>
    <dbReference type="NCBI Taxonomy" id="34275"/>
    <lineage>
        <taxon>Eukaryota</taxon>
        <taxon>Viridiplantae</taxon>
        <taxon>Streptophyta</taxon>
        <taxon>Embryophyta</taxon>
        <taxon>Tracheophyta</taxon>
        <taxon>Spermatophyta</taxon>
        <taxon>Magnoliopsida</taxon>
        <taxon>eudicotyledons</taxon>
        <taxon>Gunneridae</taxon>
        <taxon>Pentapetalae</taxon>
        <taxon>rosids</taxon>
        <taxon>malvids</taxon>
        <taxon>Malvales</taxon>
        <taxon>Malvaceae</taxon>
        <taxon>Malvoideae</taxon>
        <taxon>Gossypium</taxon>
    </lineage>
</organism>
<dbReference type="AlphaFoldDB" id="A0A5D2WEN7"/>
<proteinExistence type="predicted"/>
<accession>A0A5D2WEN7</accession>
<gene>
    <name evidence="1" type="ORF">E1A91_A13G056700v1</name>
</gene>
<keyword evidence="2" id="KW-1185">Reference proteome</keyword>
<dbReference type="EMBL" id="CM017648">
    <property type="protein sequence ID" value="TYI99986.1"/>
    <property type="molecule type" value="Genomic_DNA"/>
</dbReference>
<dbReference type="Proteomes" id="UP000323597">
    <property type="component" value="Chromosome A13"/>
</dbReference>
<protein>
    <submittedName>
        <fullName evidence="1">Uncharacterized protein</fullName>
    </submittedName>
</protein>
<reference evidence="1 2" key="1">
    <citation type="submission" date="2019-07" db="EMBL/GenBank/DDBJ databases">
        <title>WGS assembly of Gossypium mustelinum.</title>
        <authorList>
            <person name="Chen Z.J."/>
            <person name="Sreedasyam A."/>
            <person name="Ando A."/>
            <person name="Song Q."/>
            <person name="De L."/>
            <person name="Hulse-Kemp A."/>
            <person name="Ding M."/>
            <person name="Ye W."/>
            <person name="Kirkbride R."/>
            <person name="Jenkins J."/>
            <person name="Plott C."/>
            <person name="Lovell J."/>
            <person name="Lin Y.-M."/>
            <person name="Vaughn R."/>
            <person name="Liu B."/>
            <person name="Li W."/>
            <person name="Simpson S."/>
            <person name="Scheffler B."/>
            <person name="Saski C."/>
            <person name="Grover C."/>
            <person name="Hu G."/>
            <person name="Conover J."/>
            <person name="Carlson J."/>
            <person name="Shu S."/>
            <person name="Boston L."/>
            <person name="Williams M."/>
            <person name="Peterson D."/>
            <person name="Mcgee K."/>
            <person name="Jones D."/>
            <person name="Wendel J."/>
            <person name="Stelly D."/>
            <person name="Grimwood J."/>
            <person name="Schmutz J."/>
        </authorList>
    </citation>
    <scope>NUCLEOTIDE SEQUENCE [LARGE SCALE GENOMIC DNA]</scope>
    <source>
        <strain evidence="1">1408120.09</strain>
    </source>
</reference>
<evidence type="ECO:0000313" key="1">
    <source>
        <dbReference type="EMBL" id="TYI99986.1"/>
    </source>
</evidence>
<sequence>MAAYVLCSSCLRSLLESKPNNPEPTAEELTLFACPSVENPGEPFPYSLIVIIKHPRKL</sequence>
<evidence type="ECO:0000313" key="2">
    <source>
        <dbReference type="Proteomes" id="UP000323597"/>
    </source>
</evidence>
<name>A0A5D2WEN7_GOSMU</name>